<dbReference type="PANTHER" id="PTHR12684:SF2">
    <property type="entry name" value="TRNA 2'-PHOSPHOTRANSFERASE 1"/>
    <property type="match status" value="1"/>
</dbReference>
<dbReference type="RefSeq" id="WP_064015306.1">
    <property type="nucleotide sequence ID" value="NZ_CP011387.1"/>
</dbReference>
<evidence type="ECO:0000256" key="3">
    <source>
        <dbReference type="ARBA" id="ARBA00023027"/>
    </source>
</evidence>
<dbReference type="InterPro" id="IPR042080">
    <property type="entry name" value="RNA_2'-PTrans_N"/>
</dbReference>
<dbReference type="InterPro" id="IPR022928">
    <property type="entry name" value="RNA_2'-PTrans_KptA"/>
</dbReference>
<dbReference type="PATRIC" id="fig|1182568.3.peg.2305"/>
<gene>
    <name evidence="5" type="primary">kptA</name>
    <name evidence="6" type="ORF">SU48_11105</name>
</gene>
<dbReference type="InterPro" id="IPR002745">
    <property type="entry name" value="Ptrans_KptA/Tpt1"/>
</dbReference>
<evidence type="ECO:0000256" key="2">
    <source>
        <dbReference type="ARBA" id="ARBA00022679"/>
    </source>
</evidence>
<comment type="similarity">
    <text evidence="1 5">Belongs to the KptA/TPT1 family.</text>
</comment>
<dbReference type="GO" id="GO:0006388">
    <property type="term" value="P:tRNA splicing, via endonucleolytic cleavage and ligation"/>
    <property type="evidence" value="ECO:0007669"/>
    <property type="project" value="UniProtKB-UniRule"/>
</dbReference>
<dbReference type="Gene3D" id="3.20.170.30">
    <property type="match status" value="1"/>
</dbReference>
<dbReference type="GO" id="GO:0003950">
    <property type="term" value="F:NAD+ poly-ADP-ribosyltransferase activity"/>
    <property type="evidence" value="ECO:0007669"/>
    <property type="project" value="InterPro"/>
</dbReference>
<dbReference type="OrthoDB" id="4537997at2"/>
<dbReference type="Proteomes" id="UP000077363">
    <property type="component" value="Chromosome"/>
</dbReference>
<sequence>MTDTPLSDKHVSDKQLSHQLSYLLRHAPHQAGLTLAPGGWVPLEPVLAHLGVSREQVARVVAASDKQRFSLEGEQIRANQGHSVPVDLELLPTLPPTVLYHGTFPAALPAIRATGLKAMNRHHVHLSPDVATATKVGARRGSPVVLTIQAGRMHAAGHAFYISANGVWLSEHVPPQFVEFPQG</sequence>
<accession>A0A172TB31</accession>
<reference evidence="6 7" key="1">
    <citation type="submission" date="2015-01" db="EMBL/GenBank/DDBJ databases">
        <title>Deinococcus puniceus/DY1/ whole genome sequencing.</title>
        <authorList>
            <person name="Kim M.K."/>
            <person name="Srinivasan S."/>
            <person name="Lee J.-J."/>
        </authorList>
    </citation>
    <scope>NUCLEOTIDE SEQUENCE [LARGE SCALE GENOMIC DNA]</scope>
    <source>
        <strain evidence="6 7">DY1</strain>
    </source>
</reference>
<proteinExistence type="inferred from homology"/>
<dbReference type="STRING" id="1182568.SU48_11105"/>
<protein>
    <recommendedName>
        <fullName evidence="5">Probable RNA 2'-phosphotransferase</fullName>
        <ecNumber evidence="5">2.7.1.-</ecNumber>
    </recommendedName>
</protein>
<evidence type="ECO:0000313" key="7">
    <source>
        <dbReference type="Proteomes" id="UP000077363"/>
    </source>
</evidence>
<name>A0A172TB31_9DEIO</name>
<dbReference type="SUPFAM" id="SSF56399">
    <property type="entry name" value="ADP-ribosylation"/>
    <property type="match status" value="1"/>
</dbReference>
<keyword evidence="7" id="KW-1185">Reference proteome</keyword>
<dbReference type="PANTHER" id="PTHR12684">
    <property type="entry name" value="PUTATIVE PHOSPHOTRANSFERASE"/>
    <property type="match status" value="1"/>
</dbReference>
<dbReference type="EMBL" id="CP011387">
    <property type="protein sequence ID" value="ANE44220.1"/>
    <property type="molecule type" value="Genomic_DNA"/>
</dbReference>
<dbReference type="InterPro" id="IPR042081">
    <property type="entry name" value="RNA_2'-PTrans_C"/>
</dbReference>
<evidence type="ECO:0000256" key="5">
    <source>
        <dbReference type="HAMAP-Rule" id="MF_00299"/>
    </source>
</evidence>
<dbReference type="AlphaFoldDB" id="A0A172TB31"/>
<dbReference type="GO" id="GO:0000215">
    <property type="term" value="F:tRNA 2'-phosphotransferase activity"/>
    <property type="evidence" value="ECO:0007669"/>
    <property type="project" value="TreeGrafter"/>
</dbReference>
<comment type="function">
    <text evidence="4 5">Removes the 2'-phosphate from RNA via an intermediate in which the phosphate is ADP-ribosylated by NAD followed by a presumed transesterification to release the RNA and generate ADP-ribose 1''-2''-cyclic phosphate (APPR&gt;P). May function as an ADP-ribosylase.</text>
</comment>
<evidence type="ECO:0000313" key="6">
    <source>
        <dbReference type="EMBL" id="ANE44220.1"/>
    </source>
</evidence>
<organism evidence="6 7">
    <name type="scientific">Deinococcus puniceus</name>
    <dbReference type="NCBI Taxonomy" id="1182568"/>
    <lineage>
        <taxon>Bacteria</taxon>
        <taxon>Thermotogati</taxon>
        <taxon>Deinococcota</taxon>
        <taxon>Deinococci</taxon>
        <taxon>Deinococcales</taxon>
        <taxon>Deinococcaceae</taxon>
        <taxon>Deinococcus</taxon>
    </lineage>
</organism>
<keyword evidence="3 5" id="KW-0520">NAD</keyword>
<dbReference type="EC" id="2.7.1.-" evidence="5"/>
<evidence type="ECO:0000256" key="4">
    <source>
        <dbReference type="ARBA" id="ARBA00025212"/>
    </source>
</evidence>
<dbReference type="HAMAP" id="MF_00299">
    <property type="entry name" value="KptA"/>
    <property type="match status" value="1"/>
</dbReference>
<evidence type="ECO:0000256" key="1">
    <source>
        <dbReference type="ARBA" id="ARBA00009836"/>
    </source>
</evidence>
<dbReference type="KEGG" id="dpu:SU48_11105"/>
<keyword evidence="2 5" id="KW-0808">Transferase</keyword>
<dbReference type="Pfam" id="PF01885">
    <property type="entry name" value="PTS_2-RNA"/>
    <property type="match status" value="1"/>
</dbReference>
<dbReference type="Gene3D" id="1.10.10.970">
    <property type="entry name" value="RNA 2'-phosphotransferase, Tpt1/KptA family, N-terminal domain"/>
    <property type="match status" value="1"/>
</dbReference>